<keyword evidence="2" id="KW-1185">Reference proteome</keyword>
<sequence length="393" mass="44127">MACRDWYQVLLPLLYRSARLEIAKVKSGAYQLPELTLKQAIDNGRQRYVRHLWIGVDMVDRGSYQTPAPILRSCGQLPAVTGVYIFFYPNFSSAVRAFGREDASRLASRVVSSFGALMGVASKRLPNVRHIAVTSVHAYERAMAVDPIELQLAEKAGTLIGAQATKVALQGCAMVEKVLALGLRDSMRSIALRVPMRMSRSLELVRRNSGSLERLIIDSRDRYEFDRRALDVDVPASIFIDRVTRKTIVYPRLRSLHVYGRSPGASRKPIQLLANPVPSLEALRLGRCRTFPAAFVLLENRARLRLLDVVLTRDIVRPLMGDSVVKESGFPSLTHVVLEQFYEKSENYPDPLTYKLMELLGRSPRLESMDINGYLFAEEDQYADYSSAGSSAE</sequence>
<reference evidence="1" key="1">
    <citation type="submission" date="2022-07" db="EMBL/GenBank/DDBJ databases">
        <title>Phylogenomic reconstructions and comparative analyses of Kickxellomycotina fungi.</title>
        <authorList>
            <person name="Reynolds N.K."/>
            <person name="Stajich J.E."/>
            <person name="Barry K."/>
            <person name="Grigoriev I.V."/>
            <person name="Crous P."/>
            <person name="Smith M.E."/>
        </authorList>
    </citation>
    <scope>NUCLEOTIDE SEQUENCE</scope>
    <source>
        <strain evidence="1">NBRC 105414</strain>
    </source>
</reference>
<protein>
    <submittedName>
        <fullName evidence="1">Uncharacterized protein</fullName>
    </submittedName>
</protein>
<organism evidence="1 2">
    <name type="scientific">Coemansia javaensis</name>
    <dbReference type="NCBI Taxonomy" id="2761396"/>
    <lineage>
        <taxon>Eukaryota</taxon>
        <taxon>Fungi</taxon>
        <taxon>Fungi incertae sedis</taxon>
        <taxon>Zoopagomycota</taxon>
        <taxon>Kickxellomycotina</taxon>
        <taxon>Kickxellomycetes</taxon>
        <taxon>Kickxellales</taxon>
        <taxon>Kickxellaceae</taxon>
        <taxon>Coemansia</taxon>
    </lineage>
</organism>
<evidence type="ECO:0000313" key="2">
    <source>
        <dbReference type="Proteomes" id="UP001140217"/>
    </source>
</evidence>
<name>A0A9W8H814_9FUNG</name>
<comment type="caution">
    <text evidence="1">The sequence shown here is derived from an EMBL/GenBank/DDBJ whole genome shotgun (WGS) entry which is preliminary data.</text>
</comment>
<dbReference type="Proteomes" id="UP001140217">
    <property type="component" value="Unassembled WGS sequence"/>
</dbReference>
<evidence type="ECO:0000313" key="1">
    <source>
        <dbReference type="EMBL" id="KAJ2781111.1"/>
    </source>
</evidence>
<dbReference type="AlphaFoldDB" id="A0A9W8H814"/>
<proteinExistence type="predicted"/>
<accession>A0A9W8H814</accession>
<gene>
    <name evidence="1" type="ORF">H4R18_003053</name>
</gene>
<dbReference type="EMBL" id="JANBUL010000114">
    <property type="protein sequence ID" value="KAJ2781111.1"/>
    <property type="molecule type" value="Genomic_DNA"/>
</dbReference>